<dbReference type="GO" id="GO:0008270">
    <property type="term" value="F:zinc ion binding"/>
    <property type="evidence" value="ECO:0007669"/>
    <property type="project" value="UniProtKB-KW"/>
</dbReference>
<keyword evidence="3" id="KW-0479">Metal-binding</keyword>
<evidence type="ECO:0000259" key="13">
    <source>
        <dbReference type="PROSITE" id="PS50157"/>
    </source>
</evidence>
<dbReference type="FunFam" id="3.30.160.60:FF:000100">
    <property type="entry name" value="Zinc finger 45-like"/>
    <property type="match status" value="1"/>
</dbReference>
<feature type="domain" description="C2H2-type" evidence="13">
    <location>
        <begin position="425"/>
        <end position="452"/>
    </location>
</feature>
<keyword evidence="8" id="KW-0238">DNA-binding</keyword>
<dbReference type="GO" id="GO:0000981">
    <property type="term" value="F:DNA-binding transcription factor activity, RNA polymerase II-specific"/>
    <property type="evidence" value="ECO:0007669"/>
    <property type="project" value="TreeGrafter"/>
</dbReference>
<feature type="domain" description="C2H2-type" evidence="13">
    <location>
        <begin position="285"/>
        <end position="312"/>
    </location>
</feature>
<dbReference type="FunFam" id="3.30.160.60:FF:000446">
    <property type="entry name" value="Zinc finger protein"/>
    <property type="match status" value="1"/>
</dbReference>
<gene>
    <name evidence="14" type="primary">ZBTB24</name>
    <name evidence="14" type="synonym">zbtb24</name>
</gene>
<keyword evidence="5 11" id="KW-0863">Zinc-finger</keyword>
<dbReference type="FunFam" id="3.30.160.60:FF:000646">
    <property type="entry name" value="Myeloid zinc finger 1"/>
    <property type="match status" value="1"/>
</dbReference>
<dbReference type="Pfam" id="PF00651">
    <property type="entry name" value="BTB"/>
    <property type="match status" value="1"/>
</dbReference>
<evidence type="ECO:0000256" key="10">
    <source>
        <dbReference type="ARBA" id="ARBA00023242"/>
    </source>
</evidence>
<dbReference type="SMART" id="SM00355">
    <property type="entry name" value="ZnF_C2H2"/>
    <property type="match status" value="8"/>
</dbReference>
<feature type="domain" description="C2H2-type" evidence="13">
    <location>
        <begin position="397"/>
        <end position="424"/>
    </location>
</feature>
<evidence type="ECO:0000256" key="3">
    <source>
        <dbReference type="ARBA" id="ARBA00022723"/>
    </source>
</evidence>
<evidence type="ECO:0000313" key="14">
    <source>
        <dbReference type="Ensembl" id="ENSECRP00000000911.1"/>
    </source>
</evidence>
<dbReference type="Pfam" id="PF00096">
    <property type="entry name" value="zf-C2H2"/>
    <property type="match status" value="7"/>
</dbReference>
<dbReference type="PROSITE" id="PS50097">
    <property type="entry name" value="BTB"/>
    <property type="match status" value="1"/>
</dbReference>
<dbReference type="FunFam" id="3.30.160.60:FF:000870">
    <property type="entry name" value="zinc finger protein 197 isoform X1"/>
    <property type="match status" value="1"/>
</dbReference>
<organism evidence="14 15">
    <name type="scientific">Erpetoichthys calabaricus</name>
    <name type="common">Rope fish</name>
    <name type="synonym">Calamoichthys calabaricus</name>
    <dbReference type="NCBI Taxonomy" id="27687"/>
    <lineage>
        <taxon>Eukaryota</taxon>
        <taxon>Metazoa</taxon>
        <taxon>Chordata</taxon>
        <taxon>Craniata</taxon>
        <taxon>Vertebrata</taxon>
        <taxon>Euteleostomi</taxon>
        <taxon>Actinopterygii</taxon>
        <taxon>Polypteriformes</taxon>
        <taxon>Polypteridae</taxon>
        <taxon>Erpetoichthys</taxon>
    </lineage>
</organism>
<feature type="domain" description="C2H2-type" evidence="13">
    <location>
        <begin position="341"/>
        <end position="368"/>
    </location>
</feature>
<keyword evidence="10" id="KW-0539">Nucleus</keyword>
<dbReference type="FunFam" id="3.30.160.60:FF:001506">
    <property type="entry name" value="Zinc finger protein"/>
    <property type="match status" value="1"/>
</dbReference>
<dbReference type="InterPro" id="IPR036236">
    <property type="entry name" value="Znf_C2H2_sf"/>
</dbReference>
<evidence type="ECO:0000256" key="7">
    <source>
        <dbReference type="ARBA" id="ARBA00023015"/>
    </source>
</evidence>
<dbReference type="InterPro" id="IPR013087">
    <property type="entry name" value="Znf_C2H2_type"/>
</dbReference>
<keyword evidence="9" id="KW-0804">Transcription</keyword>
<feature type="domain" description="C2H2-type" evidence="13">
    <location>
        <begin position="369"/>
        <end position="396"/>
    </location>
</feature>
<dbReference type="GeneTree" id="ENSGT00940000159373"/>
<dbReference type="PANTHER" id="PTHR24394">
    <property type="entry name" value="ZINC FINGER PROTEIN"/>
    <property type="match status" value="1"/>
</dbReference>
<feature type="domain" description="C2H2-type" evidence="13">
    <location>
        <begin position="453"/>
        <end position="480"/>
    </location>
</feature>
<evidence type="ECO:0000256" key="5">
    <source>
        <dbReference type="ARBA" id="ARBA00022771"/>
    </source>
</evidence>
<dbReference type="AlphaFoldDB" id="A0A8C4RFK1"/>
<comment type="subcellular location">
    <subcellularLocation>
        <location evidence="1">Nucleus</location>
    </subcellularLocation>
</comment>
<keyword evidence="15" id="KW-1185">Reference proteome</keyword>
<dbReference type="SMART" id="SM00225">
    <property type="entry name" value="BTB"/>
    <property type="match status" value="1"/>
</dbReference>
<name>A0A8C4RFK1_ERPCA</name>
<dbReference type="SUPFAM" id="SSF57667">
    <property type="entry name" value="beta-beta-alpha zinc fingers"/>
    <property type="match status" value="4"/>
</dbReference>
<protein>
    <submittedName>
        <fullName evidence="14">Zinc finger and BTB domain containing 24</fullName>
    </submittedName>
</protein>
<dbReference type="GO" id="GO:0003677">
    <property type="term" value="F:DNA binding"/>
    <property type="evidence" value="ECO:0007669"/>
    <property type="project" value="UniProtKB-KW"/>
</dbReference>
<dbReference type="Gene3D" id="3.30.160.60">
    <property type="entry name" value="Classic Zinc Finger"/>
    <property type="match status" value="8"/>
</dbReference>
<evidence type="ECO:0000313" key="15">
    <source>
        <dbReference type="Proteomes" id="UP000694620"/>
    </source>
</evidence>
<keyword evidence="6" id="KW-0862">Zinc</keyword>
<keyword evidence="4" id="KW-0677">Repeat</keyword>
<evidence type="ECO:0000256" key="11">
    <source>
        <dbReference type="PROSITE-ProRule" id="PRU00042"/>
    </source>
</evidence>
<evidence type="ECO:0000256" key="8">
    <source>
        <dbReference type="ARBA" id="ARBA00023125"/>
    </source>
</evidence>
<evidence type="ECO:0000256" key="2">
    <source>
        <dbReference type="ARBA" id="ARBA00006991"/>
    </source>
</evidence>
<accession>A0A8C4RFK1</accession>
<dbReference type="InterPro" id="IPR000210">
    <property type="entry name" value="BTB/POZ_dom"/>
</dbReference>
<dbReference type="Gene3D" id="3.30.710.10">
    <property type="entry name" value="Potassium Channel Kv1.1, Chain A"/>
    <property type="match status" value="1"/>
</dbReference>
<dbReference type="PROSITE" id="PS50157">
    <property type="entry name" value="ZINC_FINGER_C2H2_2"/>
    <property type="match status" value="8"/>
</dbReference>
<dbReference type="FunFam" id="3.30.160.60:FF:002343">
    <property type="entry name" value="Zinc finger protein 33A"/>
    <property type="match status" value="1"/>
</dbReference>
<feature type="domain" description="C2H2-type" evidence="13">
    <location>
        <begin position="257"/>
        <end position="284"/>
    </location>
</feature>
<keyword evidence="7" id="KW-0805">Transcription regulation</keyword>
<dbReference type="PANTHER" id="PTHR24394:SF59">
    <property type="entry name" value="ZINC FINGER AND BTB DOMAIN-CONTAINING PROTEIN 24 ISOFORM X1"/>
    <property type="match status" value="1"/>
</dbReference>
<dbReference type="SUPFAM" id="SSF54695">
    <property type="entry name" value="POZ domain"/>
    <property type="match status" value="1"/>
</dbReference>
<comment type="similarity">
    <text evidence="2">Belongs to the krueppel C2H2-type zinc-finger protein family.</text>
</comment>
<feature type="domain" description="BTB" evidence="12">
    <location>
        <begin position="38"/>
        <end position="104"/>
    </location>
</feature>
<dbReference type="Ensembl" id="ENSECRT00000000932.1">
    <property type="protein sequence ID" value="ENSECRP00000000911.1"/>
    <property type="gene ID" value="ENSECRG00000000617.1"/>
</dbReference>
<dbReference type="FunFam" id="3.30.160.60:FF:000692">
    <property type="entry name" value="Zinc finger and BTB domain containing 24"/>
    <property type="match status" value="1"/>
</dbReference>
<reference evidence="14" key="2">
    <citation type="submission" date="2025-08" db="UniProtKB">
        <authorList>
            <consortium name="Ensembl"/>
        </authorList>
    </citation>
    <scope>IDENTIFICATION</scope>
</reference>
<reference evidence="14" key="1">
    <citation type="submission" date="2021-06" db="EMBL/GenBank/DDBJ databases">
        <authorList>
            <consortium name="Wellcome Sanger Institute Data Sharing"/>
        </authorList>
    </citation>
    <scope>NUCLEOTIDE SEQUENCE [LARGE SCALE GENOMIC DNA]</scope>
</reference>
<feature type="domain" description="C2H2-type" evidence="13">
    <location>
        <begin position="313"/>
        <end position="340"/>
    </location>
</feature>
<evidence type="ECO:0000256" key="9">
    <source>
        <dbReference type="ARBA" id="ARBA00023163"/>
    </source>
</evidence>
<evidence type="ECO:0000256" key="4">
    <source>
        <dbReference type="ARBA" id="ARBA00022737"/>
    </source>
</evidence>
<evidence type="ECO:0000259" key="12">
    <source>
        <dbReference type="PROSITE" id="PS50097"/>
    </source>
</evidence>
<proteinExistence type="inferred from homology"/>
<dbReference type="PROSITE" id="PS00028">
    <property type="entry name" value="ZINC_FINGER_C2H2_1"/>
    <property type="match status" value="8"/>
</dbReference>
<dbReference type="Proteomes" id="UP000694620">
    <property type="component" value="Chromosome 3"/>
</dbReference>
<reference evidence="14" key="3">
    <citation type="submission" date="2025-09" db="UniProtKB">
        <authorList>
            <consortium name="Ensembl"/>
        </authorList>
    </citation>
    <scope>IDENTIFICATION</scope>
</reference>
<sequence>MAESSLNTPIASFKICSAEYKDTVLNKFEEHRKNEFLCDITLIVEETTYKAHKALLAASSEYFSAMVGSENQTGHSIYVLDGMSAVTFGAVLEFIYTGRVLMEETTSELILAMAQVLMVKDLVKAYEDYMKSSKTEIPNQKIVDIVVIKQKRGRPRKCEGLIKENAAINKHKPFENQETLSEVKNMDEINSYEPPQDKKEEVCSDMLQSKIIMRSRFSNRKIKTPVKLKGFRLERDSLEQGESSKRGRKRKYPDTEARCEDCGKVFKNHLFLTIHKRTHTGERPYVCTQCSKGFSQKHSLLVHQRMHTGERPYECPVCSKALSTKHSLVEHMSLHTEQKSFSCDQCGRNFSQKRQLKSHYRVHTGKPLPECVQCHRRFMDAAQLKKHLRTHTGEKPFTCEICGKCFTAKSTLQTHIRIHKGEKPYVCNICNKSFSDPSAKRRHAASHSGKKPFSCSLCSVTFARLDNLKAHKKTHNKEKRTVGLTDLPTTGEEEVQSILQLQQYQLTSSGEQEIQLVVTNDVGNLNFVPGQSQGLSIITTDNSPTMTSDQASGLTLLTQPSQHVQNVALVAQGGQTDQIQAISVMEGQVGSGHAEQMHVITLSKEAMEHLQAHHGPPQHLQITQRSTEPVQLMQDSTQHFHEQNSHQLQINRGQQAIHISGQTPQPISISQTSQQIPNDQIQGQTFQIQAGTVSYLYTTN</sequence>
<dbReference type="Pfam" id="PF13912">
    <property type="entry name" value="zf-C2H2_6"/>
    <property type="match status" value="1"/>
</dbReference>
<evidence type="ECO:0000256" key="1">
    <source>
        <dbReference type="ARBA" id="ARBA00004123"/>
    </source>
</evidence>
<evidence type="ECO:0000256" key="6">
    <source>
        <dbReference type="ARBA" id="ARBA00022833"/>
    </source>
</evidence>
<dbReference type="GO" id="GO:0005634">
    <property type="term" value="C:nucleus"/>
    <property type="evidence" value="ECO:0007669"/>
    <property type="project" value="UniProtKB-SubCell"/>
</dbReference>
<dbReference type="InterPro" id="IPR011333">
    <property type="entry name" value="SKP1/BTB/POZ_sf"/>
</dbReference>